<feature type="region of interest" description="Disordered" evidence="1">
    <location>
        <begin position="207"/>
        <end position="239"/>
    </location>
</feature>
<sequence length="295" mass="33101">MEMDDKDIVRPQRKMEGDKLQKSSPEEGKTESQTETNSEVEGDAVSNPGSSAKVSSVKGGRRITYEEKGKVLELLDKVSATLRNTSCTFLEELSKTKDESIKSPRTTDFDEEKINKDLDEFLKWSEESSKCLKKFKAEETGSKSPSSSSEFDLGKDLEECMKKLDSYKIEEDCIKKLDLDESPSVLGEVDEFMRKVGRILKIDDCMDDPERSTESVQDETASEAKGEIPSIEDLDSSEQTPVDLVEDLQNVSILEKQRRTLLKEIDRTLTLETVKLAQFVDSLEDSIKIGSKGAI</sequence>
<proteinExistence type="predicted"/>
<dbReference type="Proteomes" id="UP000887116">
    <property type="component" value="Unassembled WGS sequence"/>
</dbReference>
<dbReference type="OrthoDB" id="10437458at2759"/>
<comment type="caution">
    <text evidence="2">The sequence shown here is derived from an EMBL/GenBank/DDBJ whole genome shotgun (WGS) entry which is preliminary data.</text>
</comment>
<reference evidence="2" key="1">
    <citation type="submission" date="2020-07" db="EMBL/GenBank/DDBJ databases">
        <title>Multicomponent nature underlies the extraordinary mechanical properties of spider dragline silk.</title>
        <authorList>
            <person name="Kono N."/>
            <person name="Nakamura H."/>
            <person name="Mori M."/>
            <person name="Yoshida Y."/>
            <person name="Ohtoshi R."/>
            <person name="Malay A.D."/>
            <person name="Moran D.A.P."/>
            <person name="Tomita M."/>
            <person name="Numata K."/>
            <person name="Arakawa K."/>
        </authorList>
    </citation>
    <scope>NUCLEOTIDE SEQUENCE</scope>
</reference>
<gene>
    <name evidence="2" type="ORF">TNCT_517691</name>
</gene>
<evidence type="ECO:0000256" key="1">
    <source>
        <dbReference type="SAM" id="MobiDB-lite"/>
    </source>
</evidence>
<feature type="compositionally biased region" description="Low complexity" evidence="1">
    <location>
        <begin position="49"/>
        <end position="58"/>
    </location>
</feature>
<evidence type="ECO:0000313" key="2">
    <source>
        <dbReference type="EMBL" id="GFR12170.1"/>
    </source>
</evidence>
<dbReference type="EMBL" id="BMAO01016922">
    <property type="protein sequence ID" value="GFR12170.1"/>
    <property type="molecule type" value="Genomic_DNA"/>
</dbReference>
<dbReference type="AlphaFoldDB" id="A0A8X6GZC1"/>
<keyword evidence="3" id="KW-1185">Reference proteome</keyword>
<protein>
    <submittedName>
        <fullName evidence="2">Uncharacterized protein</fullName>
    </submittedName>
</protein>
<feature type="region of interest" description="Disordered" evidence="1">
    <location>
        <begin position="1"/>
        <end position="60"/>
    </location>
</feature>
<accession>A0A8X6GZC1</accession>
<feature type="compositionally biased region" description="Basic and acidic residues" evidence="1">
    <location>
        <begin position="1"/>
        <end position="32"/>
    </location>
</feature>
<evidence type="ECO:0000313" key="3">
    <source>
        <dbReference type="Proteomes" id="UP000887116"/>
    </source>
</evidence>
<name>A0A8X6GZC1_TRICU</name>
<organism evidence="2 3">
    <name type="scientific">Trichonephila clavata</name>
    <name type="common">Joro spider</name>
    <name type="synonym">Nephila clavata</name>
    <dbReference type="NCBI Taxonomy" id="2740835"/>
    <lineage>
        <taxon>Eukaryota</taxon>
        <taxon>Metazoa</taxon>
        <taxon>Ecdysozoa</taxon>
        <taxon>Arthropoda</taxon>
        <taxon>Chelicerata</taxon>
        <taxon>Arachnida</taxon>
        <taxon>Araneae</taxon>
        <taxon>Araneomorphae</taxon>
        <taxon>Entelegynae</taxon>
        <taxon>Araneoidea</taxon>
        <taxon>Nephilidae</taxon>
        <taxon>Trichonephila</taxon>
    </lineage>
</organism>